<feature type="transmembrane region" description="Helical" evidence="1">
    <location>
        <begin position="52"/>
        <end position="73"/>
    </location>
</feature>
<sequence length="141" mass="15335">MTGLSPYLHPAFQVLVLGLGLAVLTYGLRLRRARRAGAGPARAHLAARHMRLGRWFAALLPVGYLLGVAGMGLALRETVLQTAHAFFATLALALLFLTAWLGRRLRLAIGREDLRQVHAYAAFVTIFLALAVAFLGMHLLP</sequence>
<evidence type="ECO:0000313" key="3">
    <source>
        <dbReference type="Proteomes" id="UP000782312"/>
    </source>
</evidence>
<dbReference type="Proteomes" id="UP000782312">
    <property type="component" value="Unassembled WGS sequence"/>
</dbReference>
<keyword evidence="1" id="KW-0812">Transmembrane</keyword>
<evidence type="ECO:0000256" key="1">
    <source>
        <dbReference type="SAM" id="Phobius"/>
    </source>
</evidence>
<reference evidence="2" key="1">
    <citation type="submission" date="2020-07" db="EMBL/GenBank/DDBJ databases">
        <title>Huge and variable diversity of episymbiotic CPR bacteria and DPANN archaea in groundwater ecosystems.</title>
        <authorList>
            <person name="He C.Y."/>
            <person name="Keren R."/>
            <person name="Whittaker M."/>
            <person name="Farag I.F."/>
            <person name="Doudna J."/>
            <person name="Cate J.H.D."/>
            <person name="Banfield J.F."/>
        </authorList>
    </citation>
    <scope>NUCLEOTIDE SEQUENCE</scope>
    <source>
        <strain evidence="2">NC_groundwater_763_Ag_S-0.2um_68_21</strain>
    </source>
</reference>
<dbReference type="EMBL" id="JACPUR010000017">
    <property type="protein sequence ID" value="MBI3127383.1"/>
    <property type="molecule type" value="Genomic_DNA"/>
</dbReference>
<name>A0A932HZM2_UNCTE</name>
<dbReference type="Pfam" id="PF13301">
    <property type="entry name" value="DUF4079"/>
    <property type="match status" value="1"/>
</dbReference>
<accession>A0A932HZM2</accession>
<comment type="caution">
    <text evidence="2">The sequence shown here is derived from an EMBL/GenBank/DDBJ whole genome shotgun (WGS) entry which is preliminary data.</text>
</comment>
<evidence type="ECO:0000313" key="2">
    <source>
        <dbReference type="EMBL" id="MBI3127383.1"/>
    </source>
</evidence>
<feature type="transmembrane region" description="Helical" evidence="1">
    <location>
        <begin position="12"/>
        <end position="31"/>
    </location>
</feature>
<protein>
    <submittedName>
        <fullName evidence="2">DUF4079 family protein</fullName>
    </submittedName>
</protein>
<dbReference type="InterPro" id="IPR025067">
    <property type="entry name" value="DUF4079"/>
</dbReference>
<feature type="transmembrane region" description="Helical" evidence="1">
    <location>
        <begin position="85"/>
        <end position="105"/>
    </location>
</feature>
<dbReference type="AlphaFoldDB" id="A0A932HZM2"/>
<organism evidence="2 3">
    <name type="scientific">Tectimicrobiota bacterium</name>
    <dbReference type="NCBI Taxonomy" id="2528274"/>
    <lineage>
        <taxon>Bacteria</taxon>
        <taxon>Pseudomonadati</taxon>
        <taxon>Nitrospinota/Tectimicrobiota group</taxon>
        <taxon>Candidatus Tectimicrobiota</taxon>
    </lineage>
</organism>
<keyword evidence="1" id="KW-1133">Transmembrane helix</keyword>
<proteinExistence type="predicted"/>
<keyword evidence="1" id="KW-0472">Membrane</keyword>
<gene>
    <name evidence="2" type="ORF">HYZ11_07245</name>
</gene>
<feature type="transmembrane region" description="Helical" evidence="1">
    <location>
        <begin position="117"/>
        <end position="140"/>
    </location>
</feature>